<dbReference type="InterPro" id="IPR008271">
    <property type="entry name" value="Ser/Thr_kinase_AS"/>
</dbReference>
<dbReference type="InterPro" id="IPR017441">
    <property type="entry name" value="Protein_kinase_ATP_BS"/>
</dbReference>
<dbReference type="Gene3D" id="1.10.510.10">
    <property type="entry name" value="Transferase(Phosphotransferase) domain 1"/>
    <property type="match status" value="1"/>
</dbReference>
<evidence type="ECO:0000313" key="15">
    <source>
        <dbReference type="EMBL" id="ADM11951.1"/>
    </source>
</evidence>
<feature type="binding site" evidence="10">
    <location>
        <position position="139"/>
    </location>
    <ligand>
        <name>Mg(2+)</name>
        <dbReference type="ChEBI" id="CHEBI:18420"/>
    </ligand>
</feature>
<dbReference type="EMBL" id="CP001949">
    <property type="protein sequence ID" value="ADM11951.1"/>
    <property type="molecule type" value="Genomic_DNA"/>
</dbReference>
<evidence type="ECO:0000256" key="5">
    <source>
        <dbReference type="ARBA" id="ARBA00022741"/>
    </source>
</evidence>
<dbReference type="GO" id="GO:0005524">
    <property type="term" value="F:ATP binding"/>
    <property type="evidence" value="ECO:0007669"/>
    <property type="project" value="UniProtKB-UniRule"/>
</dbReference>
<keyword evidence="7 11" id="KW-0067">ATP-binding</keyword>
<dbReference type="Proteomes" id="UP000002313">
    <property type="component" value="Chromosome VIII"/>
</dbReference>
<dbReference type="PROSITE" id="PS50011">
    <property type="entry name" value="PROTEIN_KINASE_DOM"/>
    <property type="match status" value="1"/>
</dbReference>
<dbReference type="GeneID" id="9698135"/>
<sequence length="269" mass="30673">MTRYILGGIIGSGTYGEVYEAIDTETKEKVALKRIKLNEKEGMPGTALREISILKKLNHKNIISLVSIIHTDALLTMVFPFIDYELKKYIGMNTGKNIMELVNQLICGVHYLHQMNVVHRDLKPQNILVTSDGVLKIADFGLSRSLEIRVPPYSSEVVTLWYRSPELLMGSTSYRFYVDIWSLGCIIYEMITLEPLFPGESKENQLTLIRRKAGTRRSLKHAIEKKLTAPKFVVDIILRCLDFNYDQRITADEIVEILENEYGTRGGIS</sequence>
<dbReference type="PANTHER" id="PTHR24056">
    <property type="entry name" value="CELL DIVISION PROTEIN KINASE"/>
    <property type="match status" value="1"/>
</dbReference>
<evidence type="ECO:0000256" key="6">
    <source>
        <dbReference type="ARBA" id="ARBA00022777"/>
    </source>
</evidence>
<dbReference type="SUPFAM" id="SSF56112">
    <property type="entry name" value="Protein kinase-like (PK-like)"/>
    <property type="match status" value="1"/>
</dbReference>
<dbReference type="HOGENOM" id="CLU_000288_181_1_1"/>
<feature type="active site" description="Proton acceptor" evidence="9">
    <location>
        <position position="121"/>
    </location>
</feature>
<keyword evidence="4" id="KW-0808">Transferase</keyword>
<dbReference type="VEuPathDB" id="MicrosporidiaDB:Eint_080150"/>
<reference evidence="15 16" key="1">
    <citation type="journal article" date="2010" name="Nat. Commun.">
        <title>The complete sequence of the smallest known nuclear genome from the microsporidian Encephalitozoon intestinalis.</title>
        <authorList>
            <person name="Corradi N."/>
            <person name="Pombert J.-F."/>
            <person name="Farinelli L."/>
            <person name="Didier E.S."/>
            <person name="Keeling P.J."/>
        </authorList>
    </citation>
    <scope>NUCLEOTIDE SEQUENCE [LARGE SCALE GENOMIC DNA]</scope>
    <source>
        <strain evidence="15 16">ATCC 50506</strain>
    </source>
</reference>
<dbReference type="PROSITE" id="PS50222">
    <property type="entry name" value="EF_HAND_2"/>
    <property type="match status" value="1"/>
</dbReference>
<feature type="binding site" evidence="11">
    <location>
        <position position="33"/>
    </location>
    <ligand>
        <name>ATP</name>
        <dbReference type="ChEBI" id="CHEBI:30616"/>
    </ligand>
</feature>
<dbReference type="Pfam" id="PF00069">
    <property type="entry name" value="Pkinase"/>
    <property type="match status" value="1"/>
</dbReference>
<keyword evidence="5 11" id="KW-0547">Nucleotide-binding</keyword>
<evidence type="ECO:0000256" key="11">
    <source>
        <dbReference type="PROSITE-ProRule" id="PRU10141"/>
    </source>
</evidence>
<dbReference type="InterPro" id="IPR000719">
    <property type="entry name" value="Prot_kinase_dom"/>
</dbReference>
<dbReference type="AlphaFoldDB" id="E0S8F7"/>
<dbReference type="PROSITE" id="PS00107">
    <property type="entry name" value="PROTEIN_KINASE_ATP"/>
    <property type="match status" value="1"/>
</dbReference>
<keyword evidence="6 15" id="KW-0418">Kinase</keyword>
<dbReference type="InterPro" id="IPR002048">
    <property type="entry name" value="EF_hand_dom"/>
</dbReference>
<gene>
    <name evidence="15" type="ORF">Eint_080150</name>
</gene>
<feature type="domain" description="Protein kinase" evidence="13">
    <location>
        <begin position="4"/>
        <end position="263"/>
    </location>
</feature>
<evidence type="ECO:0000256" key="7">
    <source>
        <dbReference type="ARBA" id="ARBA00022840"/>
    </source>
</evidence>
<evidence type="ECO:0000259" key="13">
    <source>
        <dbReference type="PROSITE" id="PS50011"/>
    </source>
</evidence>
<feature type="domain" description="EF-hand" evidence="14">
    <location>
        <begin position="229"/>
        <end position="264"/>
    </location>
</feature>
<dbReference type="Gene3D" id="3.30.200.20">
    <property type="entry name" value="Phosphorylase Kinase, domain 1"/>
    <property type="match status" value="1"/>
</dbReference>
<dbReference type="FunFam" id="1.10.510.10:FF:000624">
    <property type="entry name" value="Mitogen-activated protein kinase"/>
    <property type="match status" value="1"/>
</dbReference>
<evidence type="ECO:0000256" key="12">
    <source>
        <dbReference type="RuleBase" id="RU000304"/>
    </source>
</evidence>
<dbReference type="GO" id="GO:0005509">
    <property type="term" value="F:calcium ion binding"/>
    <property type="evidence" value="ECO:0007669"/>
    <property type="project" value="InterPro"/>
</dbReference>
<dbReference type="GO" id="GO:0005634">
    <property type="term" value="C:nucleus"/>
    <property type="evidence" value="ECO:0007669"/>
    <property type="project" value="UniProtKB-SubCell"/>
</dbReference>
<reference evidence="15 16" key="2">
    <citation type="journal article" date="2012" name="Proc. Natl. Acad. Sci. U.S.A.">
        <title>Gain and loss of multiple functionally related, horizontally transferred genes in the reduced genomes of two microsporidian parasites.</title>
        <authorList>
            <person name="Pombert J.-F."/>
            <person name="Selman M."/>
            <person name="Burki F."/>
            <person name="Bardell F.T."/>
            <person name="Farinelli L."/>
            <person name="Solter L.F."/>
            <person name="Whitman D.W."/>
            <person name="Weiss L.M."/>
            <person name="Corradi N."/>
            <person name="Keeling P.J."/>
        </authorList>
    </citation>
    <scope>NUCLEOTIDE SEQUENCE [LARGE SCALE GENOMIC DNA]</scope>
    <source>
        <strain evidence="15 16">ATCC 50506</strain>
    </source>
</reference>
<dbReference type="GO" id="GO:0005737">
    <property type="term" value="C:cytoplasm"/>
    <property type="evidence" value="ECO:0007669"/>
    <property type="project" value="TreeGrafter"/>
</dbReference>
<dbReference type="GO" id="GO:0051301">
    <property type="term" value="P:cell division"/>
    <property type="evidence" value="ECO:0007669"/>
    <property type="project" value="UniProtKB-KW"/>
</dbReference>
<dbReference type="KEGG" id="ein:Eint_080150"/>
<name>E0S8F7_ENCIT</name>
<evidence type="ECO:0000256" key="8">
    <source>
        <dbReference type="ARBA" id="ARBA00023242"/>
    </source>
</evidence>
<evidence type="ECO:0000256" key="2">
    <source>
        <dbReference type="ARBA" id="ARBA00006485"/>
    </source>
</evidence>
<dbReference type="PANTHER" id="PTHR24056:SF46">
    <property type="entry name" value="CYCLIN-DEPENDENT KINASE 5"/>
    <property type="match status" value="1"/>
</dbReference>
<keyword evidence="10" id="KW-0479">Metal-binding</keyword>
<evidence type="ECO:0000256" key="1">
    <source>
        <dbReference type="ARBA" id="ARBA00004123"/>
    </source>
</evidence>
<protein>
    <submittedName>
        <fullName evidence="15">Cell division protein kinase</fullName>
    </submittedName>
</protein>
<keyword evidence="15" id="KW-0132">Cell division</keyword>
<evidence type="ECO:0000256" key="4">
    <source>
        <dbReference type="ARBA" id="ARBA00022679"/>
    </source>
</evidence>
<feature type="binding site" evidence="10">
    <location>
        <position position="126"/>
    </location>
    <ligand>
        <name>Mg(2+)</name>
        <dbReference type="ChEBI" id="CHEBI:18420"/>
    </ligand>
</feature>
<dbReference type="RefSeq" id="XP_003073311.1">
    <property type="nucleotide sequence ID" value="XM_003073265.1"/>
</dbReference>
<evidence type="ECO:0000256" key="9">
    <source>
        <dbReference type="PIRSR" id="PIRSR000615-1"/>
    </source>
</evidence>
<comment type="similarity">
    <text evidence="2">Belongs to the protein kinase superfamily. CMGC Ser/Thr protein kinase family. CDC2/CDKX subfamily.</text>
</comment>
<keyword evidence="15" id="KW-0131">Cell cycle</keyword>
<evidence type="ECO:0000259" key="14">
    <source>
        <dbReference type="PROSITE" id="PS50222"/>
    </source>
</evidence>
<evidence type="ECO:0000256" key="3">
    <source>
        <dbReference type="ARBA" id="ARBA00022527"/>
    </source>
</evidence>
<dbReference type="PIRSF" id="PIRSF000615">
    <property type="entry name" value="TyrPK_CSF1-R"/>
    <property type="match status" value="1"/>
</dbReference>
<dbReference type="InterPro" id="IPR050108">
    <property type="entry name" value="CDK"/>
</dbReference>
<keyword evidence="16" id="KW-1185">Reference proteome</keyword>
<comment type="subcellular location">
    <subcellularLocation>
        <location evidence="1">Nucleus</location>
    </subcellularLocation>
</comment>
<keyword evidence="8" id="KW-0539">Nucleus</keyword>
<keyword evidence="3 12" id="KW-0723">Serine/threonine-protein kinase</keyword>
<accession>E0S8F7</accession>
<evidence type="ECO:0000313" key="16">
    <source>
        <dbReference type="Proteomes" id="UP000002313"/>
    </source>
</evidence>
<dbReference type="SMART" id="SM00220">
    <property type="entry name" value="S_TKc"/>
    <property type="match status" value="1"/>
</dbReference>
<dbReference type="GO" id="GO:0004693">
    <property type="term" value="F:cyclin-dependent protein serine/threonine kinase activity"/>
    <property type="evidence" value="ECO:0007669"/>
    <property type="project" value="TreeGrafter"/>
</dbReference>
<keyword evidence="10" id="KW-0460">Magnesium</keyword>
<evidence type="ECO:0000256" key="10">
    <source>
        <dbReference type="PIRSR" id="PIRSR000615-3"/>
    </source>
</evidence>
<dbReference type="PROSITE" id="PS00108">
    <property type="entry name" value="PROTEIN_KINASE_ST"/>
    <property type="match status" value="1"/>
</dbReference>
<organism evidence="15 16">
    <name type="scientific">Encephalitozoon intestinalis (strain ATCC 50506)</name>
    <name type="common">Microsporidian parasite</name>
    <name type="synonym">Septata intestinalis</name>
    <dbReference type="NCBI Taxonomy" id="876142"/>
    <lineage>
        <taxon>Eukaryota</taxon>
        <taxon>Fungi</taxon>
        <taxon>Fungi incertae sedis</taxon>
        <taxon>Microsporidia</taxon>
        <taxon>Unikaryonidae</taxon>
        <taxon>Encephalitozoon</taxon>
    </lineage>
</organism>
<dbReference type="OrthoDB" id="1732493at2759"/>
<proteinExistence type="inferred from homology"/>
<dbReference type="InterPro" id="IPR011009">
    <property type="entry name" value="Kinase-like_dom_sf"/>
</dbReference>